<dbReference type="InterPro" id="IPR052555">
    <property type="entry name" value="dCTP_Pyrophosphatase"/>
</dbReference>
<dbReference type="Pfam" id="PF12643">
    <property type="entry name" value="MazG-like"/>
    <property type="match status" value="1"/>
</dbReference>
<dbReference type="PANTHER" id="PTHR46523">
    <property type="entry name" value="DCTP PYROPHOSPHATASE 1"/>
    <property type="match status" value="1"/>
</dbReference>
<comment type="caution">
    <text evidence="1">The sequence shown here is derived from an EMBL/GenBank/DDBJ whole genome shotgun (WGS) entry which is preliminary data.</text>
</comment>
<protein>
    <submittedName>
        <fullName evidence="1">Nucleotide pyrophosphohydrolase</fullName>
    </submittedName>
</protein>
<proteinExistence type="predicted"/>
<dbReference type="CDD" id="cd11537">
    <property type="entry name" value="NTP-PPase_RS21-C6_like"/>
    <property type="match status" value="1"/>
</dbReference>
<dbReference type="AlphaFoldDB" id="A0A133XM35"/>
<dbReference type="STRING" id="281362.AT959_02750"/>
<evidence type="ECO:0000313" key="1">
    <source>
        <dbReference type="EMBL" id="KXB31998.1"/>
    </source>
</evidence>
<dbReference type="GO" id="GO:0047429">
    <property type="term" value="F:nucleoside triphosphate diphosphatase activity"/>
    <property type="evidence" value="ECO:0007669"/>
    <property type="project" value="InterPro"/>
</dbReference>
<dbReference type="Gene3D" id="1.10.287.1080">
    <property type="entry name" value="MazG-like"/>
    <property type="match status" value="1"/>
</dbReference>
<keyword evidence="1" id="KW-0378">Hydrolase</keyword>
<dbReference type="SUPFAM" id="SSF101386">
    <property type="entry name" value="all-alpha NTP pyrophosphatases"/>
    <property type="match status" value="1"/>
</dbReference>
<dbReference type="PANTHER" id="PTHR46523:SF1">
    <property type="entry name" value="DCTP PYROPHOSPHATASE 1"/>
    <property type="match status" value="1"/>
</dbReference>
<evidence type="ECO:0000313" key="2">
    <source>
        <dbReference type="Proteomes" id="UP000070186"/>
    </source>
</evidence>
<sequence>MNDFAGLTAALLEFRDARDWRQFHSLRNLITSLNLEAAELLELTQWKSDAEIDALPAEAKSAEALRDECADILLYLLLIADTAGIDLAEAARAKLLKNAAKYPVDQAYGSRAKYTELGTATKSR</sequence>
<name>A0A133XM35_9RHOO</name>
<accession>A0A133XM35</accession>
<dbReference type="Proteomes" id="UP000070186">
    <property type="component" value="Unassembled WGS sequence"/>
</dbReference>
<keyword evidence="2" id="KW-1185">Reference proteome</keyword>
<reference evidence="1 2" key="1">
    <citation type="submission" date="2015-12" db="EMBL/GenBank/DDBJ databases">
        <title>Nitrous oxide reduction kinetics distinguish bacteria harboring typical versus atypical NosZ.</title>
        <authorList>
            <person name="Yoon S."/>
            <person name="Nissen S."/>
            <person name="Park D."/>
            <person name="Sanford R.A."/>
            <person name="Loeffler F.E."/>
        </authorList>
    </citation>
    <scope>NUCLEOTIDE SEQUENCE [LARGE SCALE GENOMIC DNA]</scope>
    <source>
        <strain evidence="1 2">ATCC BAA-841</strain>
    </source>
</reference>
<dbReference type="GO" id="GO:0009143">
    <property type="term" value="P:nucleoside triphosphate catabolic process"/>
    <property type="evidence" value="ECO:0007669"/>
    <property type="project" value="InterPro"/>
</dbReference>
<dbReference type="PIRSF" id="PIRSF029826">
    <property type="entry name" value="UCP029826_pph"/>
    <property type="match status" value="1"/>
</dbReference>
<organism evidence="1 2">
    <name type="scientific">Dechloromonas denitrificans</name>
    <dbReference type="NCBI Taxonomy" id="281362"/>
    <lineage>
        <taxon>Bacteria</taxon>
        <taxon>Pseudomonadati</taxon>
        <taxon>Pseudomonadota</taxon>
        <taxon>Betaproteobacteria</taxon>
        <taxon>Rhodocyclales</taxon>
        <taxon>Azonexaceae</taxon>
        <taxon>Dechloromonas</taxon>
    </lineage>
</organism>
<dbReference type="EMBL" id="LODL01000007">
    <property type="protein sequence ID" value="KXB31998.1"/>
    <property type="molecule type" value="Genomic_DNA"/>
</dbReference>
<dbReference type="RefSeq" id="WP_066880335.1">
    <property type="nucleotide sequence ID" value="NZ_LODL01000007.1"/>
</dbReference>
<dbReference type="InterPro" id="IPR025984">
    <property type="entry name" value="DCTPP"/>
</dbReference>
<gene>
    <name evidence="1" type="ORF">AT959_02750</name>
</gene>